<dbReference type="Proteomes" id="UP000324209">
    <property type="component" value="Chromosome"/>
</dbReference>
<keyword evidence="1" id="KW-0472">Membrane</keyword>
<dbReference type="InterPro" id="IPR002823">
    <property type="entry name" value="DUF112_TM"/>
</dbReference>
<feature type="transmembrane region" description="Helical" evidence="1">
    <location>
        <begin position="353"/>
        <end position="376"/>
    </location>
</feature>
<feature type="transmembrane region" description="Helical" evidence="1">
    <location>
        <begin position="257"/>
        <end position="278"/>
    </location>
</feature>
<feature type="domain" description="DUF112" evidence="2">
    <location>
        <begin position="21"/>
        <end position="437"/>
    </location>
</feature>
<accession>A0A5C1QNN3</accession>
<feature type="transmembrane region" description="Helical" evidence="1">
    <location>
        <begin position="463"/>
        <end position="486"/>
    </location>
</feature>
<feature type="transmembrane region" description="Helical" evidence="1">
    <location>
        <begin position="44"/>
        <end position="67"/>
    </location>
</feature>
<keyword evidence="1" id="KW-0812">Transmembrane</keyword>
<reference evidence="3 4" key="1">
    <citation type="submission" date="2019-02" db="EMBL/GenBank/DDBJ databases">
        <title>Complete Genome Sequence and Methylome Analysis of free living Spirochaetas.</title>
        <authorList>
            <person name="Fomenkov A."/>
            <person name="Dubinina G."/>
            <person name="Leshcheva N."/>
            <person name="Mikheeva N."/>
            <person name="Grabovich M."/>
            <person name="Vincze T."/>
            <person name="Roberts R.J."/>
        </authorList>
    </citation>
    <scope>NUCLEOTIDE SEQUENCE [LARGE SCALE GENOMIC DNA]</scope>
    <source>
        <strain evidence="3 4">K2</strain>
    </source>
</reference>
<dbReference type="AlphaFoldDB" id="A0A5C1QNN3"/>
<dbReference type="EMBL" id="CP036150">
    <property type="protein sequence ID" value="QEN08164.1"/>
    <property type="molecule type" value="Genomic_DNA"/>
</dbReference>
<feature type="transmembrane region" description="Helical" evidence="1">
    <location>
        <begin position="388"/>
        <end position="406"/>
    </location>
</feature>
<proteinExistence type="predicted"/>
<gene>
    <name evidence="3" type="ORF">EXM22_09255</name>
</gene>
<name>A0A5C1QNN3_9SPIO</name>
<dbReference type="RefSeq" id="WP_149486244.1">
    <property type="nucleotide sequence ID" value="NZ_CP036150.1"/>
</dbReference>
<feature type="transmembrane region" description="Helical" evidence="1">
    <location>
        <begin position="169"/>
        <end position="187"/>
    </location>
</feature>
<keyword evidence="1" id="KW-1133">Transmembrane helix</keyword>
<evidence type="ECO:0000256" key="1">
    <source>
        <dbReference type="SAM" id="Phobius"/>
    </source>
</evidence>
<feature type="transmembrane region" description="Helical" evidence="1">
    <location>
        <begin position="146"/>
        <end position="163"/>
    </location>
</feature>
<feature type="transmembrane region" description="Helical" evidence="1">
    <location>
        <begin position="120"/>
        <end position="139"/>
    </location>
</feature>
<dbReference type="KEGG" id="ock:EXM22_09255"/>
<evidence type="ECO:0000313" key="4">
    <source>
        <dbReference type="Proteomes" id="UP000324209"/>
    </source>
</evidence>
<keyword evidence="4" id="KW-1185">Reference proteome</keyword>
<evidence type="ECO:0000259" key="2">
    <source>
        <dbReference type="Pfam" id="PF01970"/>
    </source>
</evidence>
<feature type="transmembrane region" description="Helical" evidence="1">
    <location>
        <begin position="12"/>
        <end position="32"/>
    </location>
</feature>
<dbReference type="PANTHER" id="PTHR35342">
    <property type="entry name" value="TRICARBOXYLIC TRANSPORT PROTEIN"/>
    <property type="match status" value="1"/>
</dbReference>
<sequence>MSFDLYLQGLHYFANPMMFVTSFLGVLVGIVFGSLPGLTATMTIAVFIPFTFGLDPVVSFAFLLGLYTGAVYGGSISAILINIPGTPSSIATGFDGFPLCQQGRAGEAIGISTISSAMGGFFSVLVLCVAAPLIASIALKFSAEEYVGITLIGLSVIAIISPGSTVKGLIGGVLGLILGTFGLDPITSFPRMVFGQAELLDGIDSIPVMIGVYGVAEMFNQIVKNNHHNVIAQKLDKILPSFHDIKRLVPTIFRSSLIGTVIGAIPAAGGSIASLVAYGQEKKFGKNKELLGTGIIDGVAAPEAANNASTGGALIPMMTLGIPGDPMTAVLMGGLIIQGLRPGPILFQQQMPFVSSIFISLLLSVVFMLVIGLAGARGFSRLITVRKNFLIPSVFIFCLVGSYAINNSMFDVWILLIAGFGGFMLKQINFSVAPIILGMILGPLFETNLRRSLMLSEGNWSTFVSRPISLFFLILVVLILAGPFLLKTIRRPKAACEDETTEDVRI</sequence>
<dbReference type="Pfam" id="PF01970">
    <property type="entry name" value="TctA"/>
    <property type="match status" value="1"/>
</dbReference>
<protein>
    <submittedName>
        <fullName evidence="3">C4-dicarboxylate ABC transporter permease</fullName>
    </submittedName>
</protein>
<dbReference type="PANTHER" id="PTHR35342:SF5">
    <property type="entry name" value="TRICARBOXYLIC TRANSPORT PROTEIN"/>
    <property type="match status" value="1"/>
</dbReference>
<evidence type="ECO:0000313" key="3">
    <source>
        <dbReference type="EMBL" id="QEN08164.1"/>
    </source>
</evidence>
<feature type="transmembrane region" description="Helical" evidence="1">
    <location>
        <begin position="412"/>
        <end position="442"/>
    </location>
</feature>
<dbReference type="OrthoDB" id="359531at2"/>
<organism evidence="3 4">
    <name type="scientific">Oceanispirochaeta crateris</name>
    <dbReference type="NCBI Taxonomy" id="2518645"/>
    <lineage>
        <taxon>Bacteria</taxon>
        <taxon>Pseudomonadati</taxon>
        <taxon>Spirochaetota</taxon>
        <taxon>Spirochaetia</taxon>
        <taxon>Spirochaetales</taxon>
        <taxon>Spirochaetaceae</taxon>
        <taxon>Oceanispirochaeta</taxon>
    </lineage>
</organism>